<dbReference type="PANTHER" id="PTHR32089:SF112">
    <property type="entry name" value="LYSOZYME-LIKE PROTEIN-RELATED"/>
    <property type="match status" value="1"/>
</dbReference>
<dbReference type="HOGENOM" id="CLU_000445_21_3_7"/>
<dbReference type="SUPFAM" id="SSF58104">
    <property type="entry name" value="Methyl-accepting chemotaxis protein (MCP) signaling domain"/>
    <property type="match status" value="1"/>
</dbReference>
<name>Q7M9T4_WOLSU</name>
<feature type="transmembrane region" description="Helical" evidence="3">
    <location>
        <begin position="12"/>
        <end position="31"/>
    </location>
</feature>
<evidence type="ECO:0000259" key="4">
    <source>
        <dbReference type="PROSITE" id="PS50111"/>
    </source>
</evidence>
<accession>Q7M9T4</accession>
<dbReference type="Proteomes" id="UP000000422">
    <property type="component" value="Chromosome"/>
</dbReference>
<evidence type="ECO:0000256" key="3">
    <source>
        <dbReference type="SAM" id="Phobius"/>
    </source>
</evidence>
<feature type="domain" description="Methyl-accepting transducer" evidence="4">
    <location>
        <begin position="180"/>
        <end position="369"/>
    </location>
</feature>
<sequence>MKNSSSLCNPQVALLGATLSVVVLPFLSLWAPLWATLLLALLASLFLGILWLSFWRLKEGIKEMHEVCDQLSCGNFEVRLTQIEDDGFLGKMAWKVNDLTDQLEAFCREIATGVEYASASRFYRRALSKGLKGAFASNIDQINRVVDEMEKTAETNKKNALVSSISKLSSNALEKNLLTMQSDLSQSVELVREICTDAGEISKGSTSGSASIETINVDFDALSHMVSNTDRSIEGFARRISQITSIVDLIKDVTDQTNLLALNAAIEAARAGEHGRGFAVVAEEVRKLAEKTQGATSDIIAMIKTVGEEMELIKRDSRNIKNVSEKSIAQVRSFAEIFKEIDSKAHTLLHSLGFIDTQVMMTLSKIEHIIYKYITYGAVMQGGVSKHIPGASECKLGMSLDTKSQRAWARHEVGPLQKAHESLHQNILLTLETLQEGEYLKHIDRIYEMYLEIEIASDRLFEEMDAILIRG</sequence>
<organism evidence="6">
    <name type="scientific">Wolinella succinogenes (strain ATCC 29543 / DSM 1740 / CCUG 13145 / JCM 31913 / LMG 7466 / NCTC 11488 / FDC 602W)</name>
    <name type="common">Vibrio succinogenes</name>
    <dbReference type="NCBI Taxonomy" id="273121"/>
    <lineage>
        <taxon>Bacteria</taxon>
        <taxon>Pseudomonadati</taxon>
        <taxon>Campylobacterota</taxon>
        <taxon>Epsilonproteobacteria</taxon>
        <taxon>Campylobacterales</taxon>
        <taxon>Helicobacteraceae</taxon>
        <taxon>Wolinella</taxon>
    </lineage>
</organism>
<dbReference type="EMBL" id="BX571658">
    <property type="protein sequence ID" value="CAE09823.1"/>
    <property type="molecule type" value="Genomic_DNA"/>
</dbReference>
<protein>
    <submittedName>
        <fullName evidence="5">MCP-DOMAIN SIGNAL TRANSDUCTION PROTEIN</fullName>
    </submittedName>
</protein>
<dbReference type="STRING" id="273121.WS0697"/>
<dbReference type="PROSITE" id="PS50111">
    <property type="entry name" value="CHEMOTAXIS_TRANSDUC_2"/>
    <property type="match status" value="1"/>
</dbReference>
<reference evidence="5 6" key="1">
    <citation type="journal article" date="2003" name="Proc. Natl. Acad. Sci. U.S.A.">
        <title>Complete genome sequence and analysis of Wolinella succinogenes.</title>
        <authorList>
            <person name="Baar C."/>
            <person name="Eppinger M."/>
            <person name="Raddatz G."/>
            <person name="Simon JM."/>
            <person name="Lanz C."/>
            <person name="Klimmek O."/>
            <person name="Nandakumar R."/>
            <person name="Gross R."/>
            <person name="Rosinus A."/>
            <person name="Keller H."/>
            <person name="Jagtap P."/>
            <person name="Linke B."/>
            <person name="Meyer F."/>
            <person name="Lederer H."/>
            <person name="Schuster S.C."/>
        </authorList>
    </citation>
    <scope>NUCLEOTIDE SEQUENCE [LARGE SCALE GENOMIC DNA]</scope>
    <source>
        <strain evidence="6">ATCC 29543 / DSM 1740 / CCUG 13145 / JCM 31913 / LMG 7466 / NCTC 11488 / FDC 602W</strain>
    </source>
</reference>
<dbReference type="Pfam" id="PF00015">
    <property type="entry name" value="MCPsignal"/>
    <property type="match status" value="1"/>
</dbReference>
<keyword evidence="3" id="KW-0812">Transmembrane</keyword>
<dbReference type="KEGG" id="wsu:WS0697"/>
<evidence type="ECO:0000256" key="2">
    <source>
        <dbReference type="PROSITE-ProRule" id="PRU00284"/>
    </source>
</evidence>
<dbReference type="SMART" id="SM00283">
    <property type="entry name" value="MA"/>
    <property type="match status" value="1"/>
</dbReference>
<keyword evidence="3" id="KW-1133">Transmembrane helix</keyword>
<dbReference type="RefSeq" id="WP_011138623.1">
    <property type="nucleotide sequence ID" value="NC_005090.1"/>
</dbReference>
<evidence type="ECO:0000313" key="5">
    <source>
        <dbReference type="EMBL" id="CAE09823.1"/>
    </source>
</evidence>
<keyword evidence="6" id="KW-1185">Reference proteome</keyword>
<dbReference type="AlphaFoldDB" id="Q7M9T4"/>
<gene>
    <name evidence="5" type="ordered locus">WS0697</name>
</gene>
<keyword evidence="3" id="KW-0472">Membrane</keyword>
<dbReference type="Gene3D" id="1.10.287.950">
    <property type="entry name" value="Methyl-accepting chemotaxis protein"/>
    <property type="match status" value="1"/>
</dbReference>
<dbReference type="InterPro" id="IPR004089">
    <property type="entry name" value="MCPsignal_dom"/>
</dbReference>
<dbReference type="GO" id="GO:0016020">
    <property type="term" value="C:membrane"/>
    <property type="evidence" value="ECO:0007669"/>
    <property type="project" value="InterPro"/>
</dbReference>
<dbReference type="PANTHER" id="PTHR32089">
    <property type="entry name" value="METHYL-ACCEPTING CHEMOTAXIS PROTEIN MCPB"/>
    <property type="match status" value="1"/>
</dbReference>
<proteinExistence type="predicted"/>
<evidence type="ECO:0000256" key="1">
    <source>
        <dbReference type="ARBA" id="ARBA00023224"/>
    </source>
</evidence>
<dbReference type="GO" id="GO:0007165">
    <property type="term" value="P:signal transduction"/>
    <property type="evidence" value="ECO:0007669"/>
    <property type="project" value="UniProtKB-KW"/>
</dbReference>
<feature type="transmembrane region" description="Helical" evidence="3">
    <location>
        <begin position="37"/>
        <end position="55"/>
    </location>
</feature>
<dbReference type="eggNOG" id="COG0840">
    <property type="taxonomic scope" value="Bacteria"/>
</dbReference>
<evidence type="ECO:0000313" key="6">
    <source>
        <dbReference type="Proteomes" id="UP000000422"/>
    </source>
</evidence>
<keyword evidence="1 2" id="KW-0807">Transducer</keyword>